<name>A0ABQ4TR92_9HYPH</name>
<gene>
    <name evidence="2" type="ORF">EKPJFOCH_3913</name>
</gene>
<reference evidence="2" key="2">
    <citation type="submission" date="2021-08" db="EMBL/GenBank/DDBJ databases">
        <authorList>
            <person name="Tani A."/>
            <person name="Ola A."/>
            <person name="Ogura Y."/>
            <person name="Katsura K."/>
            <person name="Hayashi T."/>
        </authorList>
    </citation>
    <scope>NUCLEOTIDE SEQUENCE</scope>
    <source>
        <strain evidence="2">DSM 23674</strain>
    </source>
</reference>
<dbReference type="Pfam" id="PF21834">
    <property type="entry name" value="DUF6894"/>
    <property type="match status" value="1"/>
</dbReference>
<dbReference type="EMBL" id="BPRA01000023">
    <property type="protein sequence ID" value="GJE57399.1"/>
    <property type="molecule type" value="Genomic_DNA"/>
</dbReference>
<evidence type="ECO:0000313" key="3">
    <source>
        <dbReference type="Proteomes" id="UP001055101"/>
    </source>
</evidence>
<evidence type="ECO:0000313" key="2">
    <source>
        <dbReference type="EMBL" id="GJE57399.1"/>
    </source>
</evidence>
<protein>
    <recommendedName>
        <fullName evidence="1">DUF6894 domain-containing protein</fullName>
    </recommendedName>
</protein>
<sequence>MPRYFFDADNGSCVRDEVGMTFIDDNSARVEAIHRAALFASNADNLEAPGAIVITVRDEADARVLTVRLVFQIERG</sequence>
<dbReference type="Proteomes" id="UP001055101">
    <property type="component" value="Unassembled WGS sequence"/>
</dbReference>
<organism evidence="2 3">
    <name type="scientific">Methylobacterium thuringiense</name>
    <dbReference type="NCBI Taxonomy" id="1003091"/>
    <lineage>
        <taxon>Bacteria</taxon>
        <taxon>Pseudomonadati</taxon>
        <taxon>Pseudomonadota</taxon>
        <taxon>Alphaproteobacteria</taxon>
        <taxon>Hyphomicrobiales</taxon>
        <taxon>Methylobacteriaceae</taxon>
        <taxon>Methylobacterium</taxon>
    </lineage>
</organism>
<proteinExistence type="predicted"/>
<reference evidence="2" key="1">
    <citation type="journal article" date="2021" name="Front. Microbiol.">
        <title>Comprehensive Comparative Genomics and Phenotyping of Methylobacterium Species.</title>
        <authorList>
            <person name="Alessa O."/>
            <person name="Ogura Y."/>
            <person name="Fujitani Y."/>
            <person name="Takami H."/>
            <person name="Hayashi T."/>
            <person name="Sahin N."/>
            <person name="Tani A."/>
        </authorList>
    </citation>
    <scope>NUCLEOTIDE SEQUENCE</scope>
    <source>
        <strain evidence="2">DSM 23674</strain>
    </source>
</reference>
<keyword evidence="3" id="KW-1185">Reference proteome</keyword>
<dbReference type="InterPro" id="IPR054189">
    <property type="entry name" value="DUF6894"/>
</dbReference>
<comment type="caution">
    <text evidence="2">The sequence shown here is derived from an EMBL/GenBank/DDBJ whole genome shotgun (WGS) entry which is preliminary data.</text>
</comment>
<dbReference type="RefSeq" id="WP_238232737.1">
    <property type="nucleotide sequence ID" value="NZ_BPRA01000023.1"/>
</dbReference>
<accession>A0ABQ4TR92</accession>
<evidence type="ECO:0000259" key="1">
    <source>
        <dbReference type="Pfam" id="PF21834"/>
    </source>
</evidence>
<feature type="domain" description="DUF6894" evidence="1">
    <location>
        <begin position="3"/>
        <end position="69"/>
    </location>
</feature>